<name>A0ABP6AVN8_STRLO</name>
<dbReference type="Proteomes" id="UP001501777">
    <property type="component" value="Unassembled WGS sequence"/>
</dbReference>
<gene>
    <name evidence="3" type="ORF">GCM10010276_88890</name>
</gene>
<protein>
    <submittedName>
        <fullName evidence="3">ATP-grasp domain-containing protein</fullName>
    </submittedName>
</protein>
<dbReference type="Pfam" id="PF02655">
    <property type="entry name" value="ATP-grasp_3"/>
    <property type="match status" value="1"/>
</dbReference>
<keyword evidence="1" id="KW-0547">Nucleotide-binding</keyword>
<evidence type="ECO:0000256" key="1">
    <source>
        <dbReference type="PROSITE-ProRule" id="PRU00409"/>
    </source>
</evidence>
<feature type="domain" description="ATP-grasp" evidence="2">
    <location>
        <begin position="124"/>
        <end position="296"/>
    </location>
</feature>
<keyword evidence="1" id="KW-0067">ATP-binding</keyword>
<dbReference type="Gene3D" id="3.30.470.20">
    <property type="entry name" value="ATP-grasp fold, B domain"/>
    <property type="match status" value="1"/>
</dbReference>
<dbReference type="InterPro" id="IPR048764">
    <property type="entry name" value="PylC_N"/>
</dbReference>
<dbReference type="PROSITE" id="PS50975">
    <property type="entry name" value="ATP_GRASP"/>
    <property type="match status" value="1"/>
</dbReference>
<organism evidence="3 4">
    <name type="scientific">Streptomyces longisporus</name>
    <dbReference type="NCBI Taxonomy" id="1948"/>
    <lineage>
        <taxon>Bacteria</taxon>
        <taxon>Bacillati</taxon>
        <taxon>Actinomycetota</taxon>
        <taxon>Actinomycetes</taxon>
        <taxon>Kitasatosporales</taxon>
        <taxon>Streptomycetaceae</taxon>
        <taxon>Streptomyces</taxon>
    </lineage>
</organism>
<evidence type="ECO:0000313" key="4">
    <source>
        <dbReference type="Proteomes" id="UP001501777"/>
    </source>
</evidence>
<evidence type="ECO:0000313" key="3">
    <source>
        <dbReference type="EMBL" id="GAA2523929.1"/>
    </source>
</evidence>
<dbReference type="Gene3D" id="3.40.50.20">
    <property type="match status" value="1"/>
</dbReference>
<accession>A0ABP6AVN8</accession>
<dbReference type="InterPro" id="IPR003806">
    <property type="entry name" value="ATP-grasp_PylC-type"/>
</dbReference>
<dbReference type="InterPro" id="IPR036291">
    <property type="entry name" value="NAD(P)-bd_dom_sf"/>
</dbReference>
<sequence>MTGQRMQPRRLLVTGVGGAPGLDLALELLRRGHEVIGVDADPLAPGLLAPGIIARVTTRADDPRYGEHLLALCRELKPHGMIPIVEHELPALIPLQEDLARLGVRTWLPGLETARAAIDKALFHEVLHEHGIPVPKTFLPETLHQAPDGPLVVKPRHGQGAKGIVFCDTRQQARMLCDLVADPIIQETVTGREFSADCLVDRSGRPSVVLRERLIVKGGLSMVARTFHDDEAVQLVRATLAAVGAVGPNDVQGFITDASGGPRVVITEINARFAGGFALSEAAGADLVQQTLNGLFDLPVDHDRLAAKPDVYLSKYVTVLAHGPAPYHPTGGTT</sequence>
<keyword evidence="4" id="KW-1185">Reference proteome</keyword>
<dbReference type="SUPFAM" id="SSF56059">
    <property type="entry name" value="Glutathione synthetase ATP-binding domain-like"/>
    <property type="match status" value="1"/>
</dbReference>
<dbReference type="Gene3D" id="3.30.1490.20">
    <property type="entry name" value="ATP-grasp fold, A domain"/>
    <property type="match status" value="1"/>
</dbReference>
<reference evidence="4" key="1">
    <citation type="journal article" date="2019" name="Int. J. Syst. Evol. Microbiol.">
        <title>The Global Catalogue of Microorganisms (GCM) 10K type strain sequencing project: providing services to taxonomists for standard genome sequencing and annotation.</title>
        <authorList>
            <consortium name="The Broad Institute Genomics Platform"/>
            <consortium name="The Broad Institute Genome Sequencing Center for Infectious Disease"/>
            <person name="Wu L."/>
            <person name="Ma J."/>
        </authorList>
    </citation>
    <scope>NUCLEOTIDE SEQUENCE [LARGE SCALE GENOMIC DNA]</scope>
    <source>
        <strain evidence="4">JCM 4395</strain>
    </source>
</reference>
<dbReference type="InterPro" id="IPR011761">
    <property type="entry name" value="ATP-grasp"/>
</dbReference>
<evidence type="ECO:0000259" key="2">
    <source>
        <dbReference type="PROSITE" id="PS50975"/>
    </source>
</evidence>
<comment type="caution">
    <text evidence="3">The sequence shown here is derived from an EMBL/GenBank/DDBJ whole genome shotgun (WGS) entry which is preliminary data.</text>
</comment>
<dbReference type="Pfam" id="PF21360">
    <property type="entry name" value="PylC-like_N"/>
    <property type="match status" value="1"/>
</dbReference>
<dbReference type="InterPro" id="IPR013815">
    <property type="entry name" value="ATP_grasp_subdomain_1"/>
</dbReference>
<proteinExistence type="predicted"/>
<dbReference type="EMBL" id="BAAASG010000040">
    <property type="protein sequence ID" value="GAA2523929.1"/>
    <property type="molecule type" value="Genomic_DNA"/>
</dbReference>
<dbReference type="SUPFAM" id="SSF51735">
    <property type="entry name" value="NAD(P)-binding Rossmann-fold domains"/>
    <property type="match status" value="1"/>
</dbReference>
<dbReference type="RefSeq" id="WP_344407044.1">
    <property type="nucleotide sequence ID" value="NZ_BAAASG010000040.1"/>
</dbReference>